<comment type="caution">
    <text evidence="2">The sequence shown here is derived from an EMBL/GenBank/DDBJ whole genome shotgun (WGS) entry which is preliminary data.</text>
</comment>
<dbReference type="AlphaFoldDB" id="A0A3R7M9T5"/>
<dbReference type="Proteomes" id="UP000283634">
    <property type="component" value="Unassembled WGS sequence"/>
</dbReference>
<dbReference type="EMBL" id="MKGL01000436">
    <property type="protein sequence ID" value="RNE98770.1"/>
    <property type="molecule type" value="Genomic_DNA"/>
</dbReference>
<feature type="region of interest" description="Disordered" evidence="1">
    <location>
        <begin position="619"/>
        <end position="639"/>
    </location>
</feature>
<keyword evidence="3" id="KW-1185">Reference proteome</keyword>
<protein>
    <submittedName>
        <fullName evidence="2">Uncharacterized protein</fullName>
    </submittedName>
</protein>
<reference evidence="2 3" key="1">
    <citation type="journal article" date="2018" name="BMC Genomics">
        <title>Genomic comparison of Trypanosoma conorhini and Trypanosoma rangeli to Trypanosoma cruzi strains of high and low virulence.</title>
        <authorList>
            <person name="Bradwell K.R."/>
            <person name="Koparde V.N."/>
            <person name="Matveyev A.V."/>
            <person name="Serrano M.G."/>
            <person name="Alves J.M."/>
            <person name="Parikh H."/>
            <person name="Huang B."/>
            <person name="Lee V."/>
            <person name="Espinosa-Alvarez O."/>
            <person name="Ortiz P.A."/>
            <person name="Costa-Martins A.G."/>
            <person name="Teixeira M.M."/>
            <person name="Buck G.A."/>
        </authorList>
    </citation>
    <scope>NUCLEOTIDE SEQUENCE [LARGE SCALE GENOMIC DNA]</scope>
    <source>
        <strain evidence="2 3">AM80</strain>
    </source>
</reference>
<organism evidence="2 3">
    <name type="scientific">Trypanosoma rangeli</name>
    <dbReference type="NCBI Taxonomy" id="5698"/>
    <lineage>
        <taxon>Eukaryota</taxon>
        <taxon>Discoba</taxon>
        <taxon>Euglenozoa</taxon>
        <taxon>Kinetoplastea</taxon>
        <taxon>Metakinetoplastina</taxon>
        <taxon>Trypanosomatida</taxon>
        <taxon>Trypanosomatidae</taxon>
        <taxon>Trypanosoma</taxon>
        <taxon>Herpetosoma</taxon>
    </lineage>
</organism>
<feature type="region of interest" description="Disordered" evidence="1">
    <location>
        <begin position="234"/>
        <end position="265"/>
    </location>
</feature>
<evidence type="ECO:0000313" key="3">
    <source>
        <dbReference type="Proteomes" id="UP000283634"/>
    </source>
</evidence>
<gene>
    <name evidence="2" type="ORF">TraAM80_08560</name>
</gene>
<evidence type="ECO:0000313" key="2">
    <source>
        <dbReference type="EMBL" id="RNE98770.1"/>
    </source>
</evidence>
<sequence length="639" mass="70824">MAYNPVSMDDDAMASFAGGSWRQNGADPEITSEGHMSTASIAGVSVIDPMMTPGEFIRRCQQQYYFEFSWEVPFPRVPASPLLYIPEAFKELLNDPAPLGVMQAELDAMSEGVLERIPLAYYLLRPEVVEETRKIAVECEQRVEELQRQATVAGLTERLTWRPEEVNPYLERADAELLDTDIDLNLVLERDKPSLTLLQRPLYTDMGLVSQEQRHLERLARIVPETLRSQPFLSSSLDSQAVGGTRTPSEGVGVGGGMSPSGGEELTQAQIYSNGPPVTGTPQQWLDGIRSSFRFARTLDTQYERLLESVAQRKLGLDCKDPAAMSLTCRLWHLLFEGTNKGQQRGFWNQLCRFSSNYDERGEVVDQLKRAVFDLKMPHSQLWLTLLREYVDLLKAYTLSLSGGTEQRKEQLQISGKELDPFEQGAFGPDLQPGATLRRVAKELGTERQPVPIFPVEVLPLYPAGFEKAAAEMGAGGPGYIEYLGELATALHQVVLPGAVVSEESRIGGPHALVNNTNLLVADKKSARQVSHGLTVSYHTSRENTFEPLVTEENSTSSYLVQIRAGQGGSTLAGTSSINGRHAVYNRLSTRSLFVKAPNAEVPPYERYVLMFGAEGGRKRPREAYDNVEDSPHSAQRGE</sequence>
<dbReference type="GeneID" id="40332493"/>
<dbReference type="RefSeq" id="XP_029234823.1">
    <property type="nucleotide sequence ID" value="XM_029385303.1"/>
</dbReference>
<dbReference type="OMA" id="MLYYPDE"/>
<dbReference type="VEuPathDB" id="TriTrypDB:TRSC58_06009"/>
<name>A0A3R7M9T5_TRYRA</name>
<dbReference type="OrthoDB" id="270766at2759"/>
<accession>A0A3R7M9T5</accession>
<proteinExistence type="predicted"/>
<evidence type="ECO:0000256" key="1">
    <source>
        <dbReference type="SAM" id="MobiDB-lite"/>
    </source>
</evidence>